<organism evidence="10 11">
    <name type="scientific">Atta colombica</name>
    <dbReference type="NCBI Taxonomy" id="520822"/>
    <lineage>
        <taxon>Eukaryota</taxon>
        <taxon>Metazoa</taxon>
        <taxon>Ecdysozoa</taxon>
        <taxon>Arthropoda</taxon>
        <taxon>Hexapoda</taxon>
        <taxon>Insecta</taxon>
        <taxon>Pterygota</taxon>
        <taxon>Neoptera</taxon>
        <taxon>Endopterygota</taxon>
        <taxon>Hymenoptera</taxon>
        <taxon>Apocrita</taxon>
        <taxon>Aculeata</taxon>
        <taxon>Formicoidea</taxon>
        <taxon>Formicidae</taxon>
        <taxon>Myrmicinae</taxon>
        <taxon>Atta</taxon>
    </lineage>
</organism>
<dbReference type="Pfam" id="PF07690">
    <property type="entry name" value="MFS_1"/>
    <property type="match status" value="2"/>
</dbReference>
<dbReference type="CDD" id="cd02988">
    <property type="entry name" value="Phd_like_VIAF"/>
    <property type="match status" value="1"/>
</dbReference>
<name>A0A195BE54_9HYME</name>
<dbReference type="EMBL" id="KQ976511">
    <property type="protein sequence ID" value="KYM82477.1"/>
    <property type="molecule type" value="Genomic_DNA"/>
</dbReference>
<dbReference type="SUPFAM" id="SSF103473">
    <property type="entry name" value="MFS general substrate transporter"/>
    <property type="match status" value="1"/>
</dbReference>
<dbReference type="AlphaFoldDB" id="A0A195BE54"/>
<feature type="transmembrane region" description="Helical" evidence="8">
    <location>
        <begin position="110"/>
        <end position="130"/>
    </location>
</feature>
<dbReference type="SUPFAM" id="SSF52833">
    <property type="entry name" value="Thioredoxin-like"/>
    <property type="match status" value="1"/>
</dbReference>
<feature type="transmembrane region" description="Helical" evidence="8">
    <location>
        <begin position="76"/>
        <end position="98"/>
    </location>
</feature>
<dbReference type="InterPro" id="IPR036259">
    <property type="entry name" value="MFS_trans_sf"/>
</dbReference>
<keyword evidence="6 8" id="KW-0472">Membrane</keyword>
<keyword evidence="5 8" id="KW-1133">Transmembrane helix</keyword>
<comment type="subcellular location">
    <subcellularLocation>
        <location evidence="1">Membrane</location>
        <topology evidence="1">Multi-pass membrane protein</topology>
    </subcellularLocation>
</comment>
<feature type="compositionally biased region" description="Basic and acidic residues" evidence="7">
    <location>
        <begin position="1"/>
        <end position="20"/>
    </location>
</feature>
<evidence type="ECO:0000313" key="11">
    <source>
        <dbReference type="Proteomes" id="UP000078540"/>
    </source>
</evidence>
<keyword evidence="11" id="KW-1185">Reference proteome</keyword>
<feature type="transmembrane region" description="Helical" evidence="8">
    <location>
        <begin position="310"/>
        <end position="329"/>
    </location>
</feature>
<feature type="transmembrane region" description="Helical" evidence="8">
    <location>
        <begin position="166"/>
        <end position="188"/>
    </location>
</feature>
<protein>
    <submittedName>
        <fullName evidence="10">Synaptic vesicle 2-related protein</fullName>
    </submittedName>
</protein>
<accession>A0A195BE54</accession>
<dbReference type="InterPro" id="IPR036249">
    <property type="entry name" value="Thioredoxin-like_sf"/>
</dbReference>
<dbReference type="Gene3D" id="3.40.30.10">
    <property type="entry name" value="Glutaredoxin"/>
    <property type="match status" value="1"/>
</dbReference>
<evidence type="ECO:0000256" key="4">
    <source>
        <dbReference type="ARBA" id="ARBA00022692"/>
    </source>
</evidence>
<dbReference type="Proteomes" id="UP000078540">
    <property type="component" value="Unassembled WGS sequence"/>
</dbReference>
<reference evidence="10 11" key="1">
    <citation type="submission" date="2015-09" db="EMBL/GenBank/DDBJ databases">
        <title>Atta colombica WGS genome.</title>
        <authorList>
            <person name="Nygaard S."/>
            <person name="Hu H."/>
            <person name="Boomsma J."/>
            <person name="Zhang G."/>
        </authorList>
    </citation>
    <scope>NUCLEOTIDE SEQUENCE [LARGE SCALE GENOMIC DNA]</scope>
    <source>
        <strain evidence="10">Treedump-2</strain>
        <tissue evidence="10">Whole body</tissue>
    </source>
</reference>
<keyword evidence="3" id="KW-0813">Transport</keyword>
<sequence>MSEPDKKSNEPYRQLEESHGAELNVGAQSTSSCPTSLENTIEGSMELSSVVVIPDDTFTVVQAINTLGFGKFQVKLSLFTGLCWMVDSMEITILSILSPSLHCDWGISRYQQALTTTVVFLGMMLSSTFWNNLSDRYGRKQALTLCAVLLAYYAFLSSFAPNFLWILLLRGVVGFAIGCVPQSVTLYAEFLPAKQRARCVILLDCFWALGACFEVAIALIVMPNFGWRWLLILSSIPLFIFAVITPWLPESTVFDMTIGRIDRAISTLERVARENKKSLPVGRLVMDRFYQGHHGRFKDVLSKEMYRTSALLWLVWMSTAFCYYGVVLMTTELFHTSSEQCSTWSTNNEGTCQLDCRLRRSDYIDLLWTTLAEFPGIFSTVFAIEKIGRRKTMACQLVMFAIVVCFLSRTCLLSRAVLTIAIFLARGLIAGVFQAAYVYTPEVYPTHLRSIGVSACSAMARIGAMITPYIAQVFLQWSITGAMITYATTALCAAIATLVLPQDPNEDTEWNDILRRKGIIPEKEKEQEITEDQIVNLLENTIDEKTGLFIDVLLSAHKFIIFTDCNNLEKKTLDELDELEDEEDERVLEEYRRKRIAEMKELANKCKYGEVREISAEDYVKEVNNAGEDVWVVLYLYKSGIPLCTLVNQHLASLARKFPATKFLKSISTTCIPNWPDSNLPTIFIYHEGNMVKQIIGPLEFRGMKLSEAELEWMLGQTEAISTKIKEDPRPKINDVLFSSLKNGNDLDDDNDW</sequence>
<dbReference type="InterPro" id="IPR024253">
    <property type="entry name" value="Phosducin_thioredoxin-like_dom"/>
</dbReference>
<gene>
    <name evidence="10" type="ORF">ALC53_06967</name>
</gene>
<feature type="domain" description="Major facilitator superfamily (MFS) profile" evidence="9">
    <location>
        <begin position="76"/>
        <end position="505"/>
    </location>
</feature>
<feature type="transmembrane region" description="Helical" evidence="8">
    <location>
        <begin position="142"/>
        <end position="160"/>
    </location>
</feature>
<dbReference type="PROSITE" id="PS50850">
    <property type="entry name" value="MFS"/>
    <property type="match status" value="1"/>
</dbReference>
<feature type="transmembrane region" description="Helical" evidence="8">
    <location>
        <begin position="200"/>
        <end position="221"/>
    </location>
</feature>
<dbReference type="PROSITE" id="PS51257">
    <property type="entry name" value="PROKAR_LIPOPROTEIN"/>
    <property type="match status" value="1"/>
</dbReference>
<dbReference type="InterPro" id="IPR011701">
    <property type="entry name" value="MFS"/>
</dbReference>
<feature type="transmembrane region" description="Helical" evidence="8">
    <location>
        <begin position="366"/>
        <end position="384"/>
    </location>
</feature>
<dbReference type="InterPro" id="IPR020846">
    <property type="entry name" value="MFS_dom"/>
</dbReference>
<keyword evidence="4 8" id="KW-0812">Transmembrane</keyword>
<dbReference type="STRING" id="520822.A0A195BE54"/>
<dbReference type="PANTHER" id="PTHR23511:SF5">
    <property type="entry name" value="MAJOR FACILITATOR-TYPE TRANSPORTER HXNZ-RELATED"/>
    <property type="match status" value="1"/>
</dbReference>
<evidence type="ECO:0000256" key="5">
    <source>
        <dbReference type="ARBA" id="ARBA00022989"/>
    </source>
</evidence>
<dbReference type="GO" id="GO:0016020">
    <property type="term" value="C:membrane"/>
    <property type="evidence" value="ECO:0007669"/>
    <property type="project" value="UniProtKB-SubCell"/>
</dbReference>
<evidence type="ECO:0000256" key="3">
    <source>
        <dbReference type="ARBA" id="ARBA00022448"/>
    </source>
</evidence>
<dbReference type="GO" id="GO:0022857">
    <property type="term" value="F:transmembrane transporter activity"/>
    <property type="evidence" value="ECO:0007669"/>
    <property type="project" value="InterPro"/>
</dbReference>
<evidence type="ECO:0000313" key="10">
    <source>
        <dbReference type="EMBL" id="KYM82477.1"/>
    </source>
</evidence>
<feature type="transmembrane region" description="Helical" evidence="8">
    <location>
        <begin position="227"/>
        <end position="248"/>
    </location>
</feature>
<evidence type="ECO:0000256" key="8">
    <source>
        <dbReference type="SAM" id="Phobius"/>
    </source>
</evidence>
<evidence type="ECO:0000256" key="6">
    <source>
        <dbReference type="ARBA" id="ARBA00023136"/>
    </source>
</evidence>
<evidence type="ECO:0000256" key="1">
    <source>
        <dbReference type="ARBA" id="ARBA00004141"/>
    </source>
</evidence>
<dbReference type="Gene3D" id="1.20.1250.20">
    <property type="entry name" value="MFS general substrate transporter like domains"/>
    <property type="match status" value="1"/>
</dbReference>
<feature type="region of interest" description="Disordered" evidence="7">
    <location>
        <begin position="1"/>
        <end position="37"/>
    </location>
</feature>
<comment type="similarity">
    <text evidence="2">Belongs to the phosducin family.</text>
</comment>
<evidence type="ECO:0000256" key="7">
    <source>
        <dbReference type="SAM" id="MobiDB-lite"/>
    </source>
</evidence>
<feature type="compositionally biased region" description="Polar residues" evidence="7">
    <location>
        <begin position="26"/>
        <end position="37"/>
    </location>
</feature>
<evidence type="ECO:0000256" key="2">
    <source>
        <dbReference type="ARBA" id="ARBA00009686"/>
    </source>
</evidence>
<proteinExistence type="inferred from homology"/>
<dbReference type="PANTHER" id="PTHR23511">
    <property type="entry name" value="SYNAPTIC VESICLE GLYCOPROTEIN 2"/>
    <property type="match status" value="1"/>
</dbReference>
<dbReference type="Pfam" id="PF02114">
    <property type="entry name" value="Phosducin"/>
    <property type="match status" value="1"/>
</dbReference>
<feature type="transmembrane region" description="Helical" evidence="8">
    <location>
        <begin position="393"/>
        <end position="410"/>
    </location>
</feature>
<evidence type="ECO:0000259" key="9">
    <source>
        <dbReference type="PROSITE" id="PS50850"/>
    </source>
</evidence>